<evidence type="ECO:0000259" key="1">
    <source>
        <dbReference type="Pfam" id="PF01248"/>
    </source>
</evidence>
<dbReference type="GO" id="GO:0005840">
    <property type="term" value="C:ribosome"/>
    <property type="evidence" value="ECO:0007669"/>
    <property type="project" value="UniProtKB-KW"/>
</dbReference>
<dbReference type="Pfam" id="PF01248">
    <property type="entry name" value="Ribosomal_L7Ae"/>
    <property type="match status" value="1"/>
</dbReference>
<keyword evidence="3" id="KW-1185">Reference proteome</keyword>
<dbReference type="InterPro" id="IPR029064">
    <property type="entry name" value="Ribosomal_eL30-like_sf"/>
</dbReference>
<dbReference type="EMBL" id="FNDK01000001">
    <property type="protein sequence ID" value="SDG99199.1"/>
    <property type="molecule type" value="Genomic_DNA"/>
</dbReference>
<evidence type="ECO:0000313" key="2">
    <source>
        <dbReference type="EMBL" id="SDG99199.1"/>
    </source>
</evidence>
<dbReference type="NCBIfam" id="NF005825">
    <property type="entry name" value="PRK07714.1"/>
    <property type="match status" value="1"/>
</dbReference>
<accession>A0A1G7YSL6</accession>
<gene>
    <name evidence="2" type="ORF">SAMN05192534_101251</name>
</gene>
<name>A0A1G7YSL6_9BACI</name>
<dbReference type="Gene3D" id="3.30.1330.30">
    <property type="match status" value="1"/>
</dbReference>
<dbReference type="InterPro" id="IPR004038">
    <property type="entry name" value="Ribosomal_eL8/eL30/eS12/Gad45"/>
</dbReference>
<organism evidence="2 3">
    <name type="scientific">Alteribacillus persepolensis</name>
    <dbReference type="NCBI Taxonomy" id="568899"/>
    <lineage>
        <taxon>Bacteria</taxon>
        <taxon>Bacillati</taxon>
        <taxon>Bacillota</taxon>
        <taxon>Bacilli</taxon>
        <taxon>Bacillales</taxon>
        <taxon>Bacillaceae</taxon>
        <taxon>Alteribacillus</taxon>
    </lineage>
</organism>
<dbReference type="AlphaFoldDB" id="A0A1G7YSL6"/>
<evidence type="ECO:0000313" key="3">
    <source>
        <dbReference type="Proteomes" id="UP000199163"/>
    </source>
</evidence>
<proteinExistence type="predicted"/>
<feature type="domain" description="Ribosomal protein eL8/eL30/eS12/Gadd45" evidence="1">
    <location>
        <begin position="9"/>
        <end position="94"/>
    </location>
</feature>
<protein>
    <submittedName>
        <fullName evidence="2">Ribosomal protein L7Ae</fullName>
    </submittedName>
</protein>
<sequence>MTASFLSFLGLAARAGRVKTGDDTVLKEMRKGSLHLVIIASDASPNTQKKFRDKSSYYHVPMLIAKDRDSLGQAIGKHSRVIVGVTDKGFANKLISMLDD</sequence>
<reference evidence="2 3" key="1">
    <citation type="submission" date="2016-10" db="EMBL/GenBank/DDBJ databases">
        <authorList>
            <person name="de Groot N.N."/>
        </authorList>
    </citation>
    <scope>NUCLEOTIDE SEQUENCE [LARGE SCALE GENOMIC DNA]</scope>
    <source>
        <strain evidence="2 3">DSM 21632</strain>
    </source>
</reference>
<dbReference type="OrthoDB" id="9794863at2"/>
<dbReference type="Proteomes" id="UP000199163">
    <property type="component" value="Unassembled WGS sequence"/>
</dbReference>
<keyword evidence="2" id="KW-0687">Ribonucleoprotein</keyword>
<keyword evidence="2" id="KW-0689">Ribosomal protein</keyword>
<dbReference type="RefSeq" id="WP_091270443.1">
    <property type="nucleotide sequence ID" value="NZ_FNDK01000001.1"/>
</dbReference>
<dbReference type="STRING" id="568899.SAMN05192534_101251"/>
<dbReference type="SUPFAM" id="SSF55315">
    <property type="entry name" value="L30e-like"/>
    <property type="match status" value="1"/>
</dbReference>